<feature type="transmembrane region" description="Helical" evidence="7">
    <location>
        <begin position="83"/>
        <end position="102"/>
    </location>
</feature>
<reference evidence="9" key="1">
    <citation type="submission" date="2022-11" db="UniProtKB">
        <authorList>
            <consortium name="EnsemblMetazoa"/>
        </authorList>
    </citation>
    <scope>IDENTIFICATION</scope>
</reference>
<evidence type="ECO:0000313" key="10">
    <source>
        <dbReference type="Proteomes" id="UP000887567"/>
    </source>
</evidence>
<dbReference type="RefSeq" id="XP_020906603.1">
    <property type="nucleotide sequence ID" value="XM_021050944.2"/>
</dbReference>
<dbReference type="OMA" id="DYEYGSQ"/>
<evidence type="ECO:0000256" key="7">
    <source>
        <dbReference type="SAM" id="Phobius"/>
    </source>
</evidence>
<comment type="similarity">
    <text evidence="2">Belongs to the TMEM198 family.</text>
</comment>
<feature type="transmembrane region" description="Helical" evidence="7">
    <location>
        <begin position="49"/>
        <end position="71"/>
    </location>
</feature>
<evidence type="ECO:0000256" key="5">
    <source>
        <dbReference type="ARBA" id="ARBA00023136"/>
    </source>
</evidence>
<proteinExistence type="inferred from homology"/>
<evidence type="ECO:0000256" key="1">
    <source>
        <dbReference type="ARBA" id="ARBA00004141"/>
    </source>
</evidence>
<dbReference type="KEGG" id="epa:110244731"/>
<feature type="domain" description="TM7S3/TM198-like" evidence="8">
    <location>
        <begin position="30"/>
        <end position="232"/>
    </location>
</feature>
<name>A0A913XMB2_EXADI</name>
<dbReference type="EnsemblMetazoa" id="XM_021050944.2">
    <property type="protein sequence ID" value="XP_020906603.1"/>
    <property type="gene ID" value="LOC110244731"/>
</dbReference>
<dbReference type="InterPro" id="IPR040236">
    <property type="entry name" value="TMEM198"/>
</dbReference>
<dbReference type="PANTHER" id="PTHR31247">
    <property type="entry name" value="TRANSMEMBRANE PROTEIN 198 FAMILY MEMBER"/>
    <property type="match status" value="1"/>
</dbReference>
<dbReference type="GeneID" id="110244731"/>
<dbReference type="Proteomes" id="UP000887567">
    <property type="component" value="Unplaced"/>
</dbReference>
<feature type="transmembrane region" description="Helical" evidence="7">
    <location>
        <begin position="21"/>
        <end position="42"/>
    </location>
</feature>
<feature type="transmembrane region" description="Helical" evidence="7">
    <location>
        <begin position="109"/>
        <end position="128"/>
    </location>
</feature>
<feature type="transmembrane region" description="Helical" evidence="7">
    <location>
        <begin position="211"/>
        <end position="234"/>
    </location>
</feature>
<dbReference type="GO" id="GO:0005886">
    <property type="term" value="C:plasma membrane"/>
    <property type="evidence" value="ECO:0007669"/>
    <property type="project" value="TreeGrafter"/>
</dbReference>
<evidence type="ECO:0000256" key="4">
    <source>
        <dbReference type="ARBA" id="ARBA00022989"/>
    </source>
</evidence>
<keyword evidence="5 7" id="KW-0472">Membrane</keyword>
<dbReference type="Pfam" id="PF13886">
    <property type="entry name" value="TM7S3_TM198"/>
    <property type="match status" value="1"/>
</dbReference>
<organism evidence="9 10">
    <name type="scientific">Exaiptasia diaphana</name>
    <name type="common">Tropical sea anemone</name>
    <name type="synonym">Aiptasia pulchella</name>
    <dbReference type="NCBI Taxonomy" id="2652724"/>
    <lineage>
        <taxon>Eukaryota</taxon>
        <taxon>Metazoa</taxon>
        <taxon>Cnidaria</taxon>
        <taxon>Anthozoa</taxon>
        <taxon>Hexacorallia</taxon>
        <taxon>Actiniaria</taxon>
        <taxon>Aiptasiidae</taxon>
        <taxon>Exaiptasia</taxon>
    </lineage>
</organism>
<accession>A0A913XMB2</accession>
<sequence length="276" mass="30623">MDGKSIPIHGDSKDCELHNTYDVQFCVLAAVSVLLGSVMCFCGYKFFKFILFCSGFLIGFFITYTLCAMYLTNLSGSLLVHKQQLYLGIAAFTGLISGIIALCVFYLGLFVLGATMGWFVGMAFLPLLSEHSAYLNENTWLPFVILFACAILGGILIICLQKIIIIIATSFLGAFCITNGLDYYIENNVTLYYSIKVLHGSVDETMKPRCWYTWTVFAFIPILFIAGLAIQFAITSKGKDHTRGYDRQRTILVAPPPDATMMQDFADTQPLVSNQA</sequence>
<dbReference type="OrthoDB" id="115781at2759"/>
<dbReference type="PANTHER" id="PTHR31247:SF5">
    <property type="entry name" value="DUF4203 DOMAIN-CONTAINING PROTEIN"/>
    <property type="match status" value="1"/>
</dbReference>
<comment type="subcellular location">
    <subcellularLocation>
        <location evidence="1">Membrane</location>
        <topology evidence="1">Multi-pass membrane protein</topology>
    </subcellularLocation>
</comment>
<dbReference type="InterPro" id="IPR025256">
    <property type="entry name" value="TM7S3/TM198-like_dom"/>
</dbReference>
<protein>
    <recommendedName>
        <fullName evidence="6">Transmembrane protein 198</fullName>
    </recommendedName>
</protein>
<evidence type="ECO:0000313" key="9">
    <source>
        <dbReference type="EnsemblMetazoa" id="XP_020906603.1"/>
    </source>
</evidence>
<feature type="transmembrane region" description="Helical" evidence="7">
    <location>
        <begin position="163"/>
        <end position="185"/>
    </location>
</feature>
<evidence type="ECO:0000256" key="3">
    <source>
        <dbReference type="ARBA" id="ARBA00022692"/>
    </source>
</evidence>
<dbReference type="AlphaFoldDB" id="A0A913XMB2"/>
<evidence type="ECO:0000256" key="2">
    <source>
        <dbReference type="ARBA" id="ARBA00006244"/>
    </source>
</evidence>
<evidence type="ECO:0000256" key="6">
    <source>
        <dbReference type="ARBA" id="ARBA00049737"/>
    </source>
</evidence>
<keyword evidence="10" id="KW-1185">Reference proteome</keyword>
<keyword evidence="4 7" id="KW-1133">Transmembrane helix</keyword>
<evidence type="ECO:0000259" key="8">
    <source>
        <dbReference type="Pfam" id="PF13886"/>
    </source>
</evidence>
<keyword evidence="3 7" id="KW-0812">Transmembrane</keyword>
<feature type="transmembrane region" description="Helical" evidence="7">
    <location>
        <begin position="140"/>
        <end position="158"/>
    </location>
</feature>